<protein>
    <submittedName>
        <fullName evidence="1">Uncharacterized protein</fullName>
    </submittedName>
</protein>
<dbReference type="EMBL" id="HACG01045501">
    <property type="protein sequence ID" value="CEK92366.1"/>
    <property type="molecule type" value="Transcribed_RNA"/>
</dbReference>
<evidence type="ECO:0000313" key="1">
    <source>
        <dbReference type="EMBL" id="CEK92366.1"/>
    </source>
</evidence>
<organism evidence="1">
    <name type="scientific">Arion vulgaris</name>
    <dbReference type="NCBI Taxonomy" id="1028688"/>
    <lineage>
        <taxon>Eukaryota</taxon>
        <taxon>Metazoa</taxon>
        <taxon>Spiralia</taxon>
        <taxon>Lophotrochozoa</taxon>
        <taxon>Mollusca</taxon>
        <taxon>Gastropoda</taxon>
        <taxon>Heterobranchia</taxon>
        <taxon>Euthyneura</taxon>
        <taxon>Panpulmonata</taxon>
        <taxon>Eupulmonata</taxon>
        <taxon>Stylommatophora</taxon>
        <taxon>Helicina</taxon>
        <taxon>Arionoidea</taxon>
        <taxon>Arionidae</taxon>
        <taxon>Arion</taxon>
    </lineage>
</organism>
<proteinExistence type="predicted"/>
<gene>
    <name evidence="1" type="primary">ORF187849</name>
</gene>
<sequence length="75" mass="8699">NLPQTIQYVKSSGFAVIVDNSAVNRRVDKELCSQNKYSCDNLQYAEKPIFLIHNCSFVEMYLAQLAKFKECRTYI</sequence>
<accession>A0A0B7BJ70</accession>
<dbReference type="AlphaFoldDB" id="A0A0B7BJ70"/>
<feature type="non-terminal residue" evidence="1">
    <location>
        <position position="1"/>
    </location>
</feature>
<reference evidence="1" key="1">
    <citation type="submission" date="2014-12" db="EMBL/GenBank/DDBJ databases">
        <title>Insight into the proteome of Arion vulgaris.</title>
        <authorList>
            <person name="Aradska J."/>
            <person name="Bulat T."/>
            <person name="Smidak R."/>
            <person name="Sarate P."/>
            <person name="Gangsoo J."/>
            <person name="Sialana F."/>
            <person name="Bilban M."/>
            <person name="Lubec G."/>
        </authorList>
    </citation>
    <scope>NUCLEOTIDE SEQUENCE</scope>
    <source>
        <tissue evidence="1">Skin</tissue>
    </source>
</reference>
<name>A0A0B7BJ70_9EUPU</name>